<organism evidence="1 2">
    <name type="scientific">Liquidambar formosana</name>
    <name type="common">Formosan gum</name>
    <dbReference type="NCBI Taxonomy" id="63359"/>
    <lineage>
        <taxon>Eukaryota</taxon>
        <taxon>Viridiplantae</taxon>
        <taxon>Streptophyta</taxon>
        <taxon>Embryophyta</taxon>
        <taxon>Tracheophyta</taxon>
        <taxon>Spermatophyta</taxon>
        <taxon>Magnoliopsida</taxon>
        <taxon>eudicotyledons</taxon>
        <taxon>Gunneridae</taxon>
        <taxon>Pentapetalae</taxon>
        <taxon>Saxifragales</taxon>
        <taxon>Altingiaceae</taxon>
        <taxon>Liquidambar</taxon>
    </lineage>
</organism>
<dbReference type="EMBL" id="JBBPBK010000016">
    <property type="protein sequence ID" value="KAK9267347.1"/>
    <property type="molecule type" value="Genomic_DNA"/>
</dbReference>
<reference evidence="1 2" key="1">
    <citation type="journal article" date="2024" name="Plant J.">
        <title>Genome sequences and population genomics reveal climatic adaptation and genomic divergence between two closely related sweetgum species.</title>
        <authorList>
            <person name="Xu W.Q."/>
            <person name="Ren C.Q."/>
            <person name="Zhang X.Y."/>
            <person name="Comes H.P."/>
            <person name="Liu X.H."/>
            <person name="Li Y.G."/>
            <person name="Kettle C.J."/>
            <person name="Jalonen R."/>
            <person name="Gaisberger H."/>
            <person name="Ma Y.Z."/>
            <person name="Qiu Y.X."/>
        </authorList>
    </citation>
    <scope>NUCLEOTIDE SEQUENCE [LARGE SCALE GENOMIC DNA]</scope>
    <source>
        <strain evidence="1">Hangzhou</strain>
    </source>
</reference>
<dbReference type="AlphaFoldDB" id="A0AAP0N6C1"/>
<gene>
    <name evidence="1" type="ORF">L1049_009771</name>
</gene>
<sequence length="132" mass="14456">MLELNDMLSPLSKCKCLILDTCVKKCDLPGIAGLLQVSPYLETLIINMNFLYGSKVLSVLDSKGMLSPLSNCRCLILDTYMEEHDIPGIAGLLQSSPNLETLIINMTDFYEMTSLFDPEVDCALTAIATVSS</sequence>
<proteinExistence type="predicted"/>
<keyword evidence="2" id="KW-1185">Reference proteome</keyword>
<evidence type="ECO:0000313" key="1">
    <source>
        <dbReference type="EMBL" id="KAK9267347.1"/>
    </source>
</evidence>
<name>A0AAP0N6C1_LIQFO</name>
<evidence type="ECO:0000313" key="2">
    <source>
        <dbReference type="Proteomes" id="UP001415857"/>
    </source>
</evidence>
<protein>
    <submittedName>
        <fullName evidence="1">Uncharacterized protein</fullName>
    </submittedName>
</protein>
<dbReference type="Proteomes" id="UP001415857">
    <property type="component" value="Unassembled WGS sequence"/>
</dbReference>
<accession>A0AAP0N6C1</accession>
<comment type="caution">
    <text evidence="1">The sequence shown here is derived from an EMBL/GenBank/DDBJ whole genome shotgun (WGS) entry which is preliminary data.</text>
</comment>